<evidence type="ECO:0000256" key="2">
    <source>
        <dbReference type="SAM" id="MobiDB-lite"/>
    </source>
</evidence>
<keyword evidence="1" id="KW-0175">Coiled coil</keyword>
<feature type="compositionally biased region" description="Low complexity" evidence="2">
    <location>
        <begin position="282"/>
        <end position="293"/>
    </location>
</feature>
<dbReference type="AlphaFoldDB" id="E9FTV0"/>
<feature type="region of interest" description="Disordered" evidence="2">
    <location>
        <begin position="214"/>
        <end position="235"/>
    </location>
</feature>
<dbReference type="KEGG" id="dpx:DAPPUDRAFT_233346"/>
<feature type="compositionally biased region" description="Acidic residues" evidence="2">
    <location>
        <begin position="214"/>
        <end position="233"/>
    </location>
</feature>
<dbReference type="Proteomes" id="UP000000305">
    <property type="component" value="Unassembled WGS sequence"/>
</dbReference>
<feature type="region of interest" description="Disordered" evidence="2">
    <location>
        <begin position="380"/>
        <end position="446"/>
    </location>
</feature>
<evidence type="ECO:0000313" key="4">
    <source>
        <dbReference type="Proteomes" id="UP000000305"/>
    </source>
</evidence>
<evidence type="ECO:0000313" key="3">
    <source>
        <dbReference type="EMBL" id="EFX89430.1"/>
    </source>
</evidence>
<dbReference type="EMBL" id="GL732524">
    <property type="protein sequence ID" value="EFX89430.1"/>
    <property type="molecule type" value="Genomic_DNA"/>
</dbReference>
<dbReference type="OrthoDB" id="6350613at2759"/>
<keyword evidence="4" id="KW-1185">Reference proteome</keyword>
<gene>
    <name evidence="3" type="ORF">DAPPUDRAFT_233346</name>
</gene>
<dbReference type="HOGENOM" id="CLU_614316_0_0_1"/>
<feature type="compositionally biased region" description="Polar residues" evidence="2">
    <location>
        <begin position="348"/>
        <end position="357"/>
    </location>
</feature>
<evidence type="ECO:0000256" key="1">
    <source>
        <dbReference type="SAM" id="Coils"/>
    </source>
</evidence>
<sequence>MAAPFKCSSGRANEKCEYSNSKGFDGREKMWNLTTRPRAGDPHCWTNRTTSIGAYKEIDNSLIMMPDKLNEDAHISILRARAVIPSMNISSAPKPPKKRFLEAAAAHQLEEQQRLEQEQQQLKSKASGEDNSALMQLAEMCVYYQASNTSHPSGSWSPVGGAWNCIDHRVVAVEQPVEPTMYSISMSSTVQSEASPKAAPFWGWANRSLLQSEQDLENREEEEENEEPLDLSGEETIRTNQQELIDHLVEKLCARPVSGKFSSLVQKKLSLLEPPPSSEAVSIQNSSSEVSSSIDLKDSVMVAAKDVRRRDLPLKKRDPSSLHQSYDQRGEFCDSSTATKPLEPSSVEAVTSTNSSKKPAPRSCKGKRYLEFMYEGRITLSSRGLRRSESNEQQAEEQAAPCDQSSIGSKNNNNNKRQRQVRQAEPGSGKAALSLRGRNAKLRKLS</sequence>
<organism evidence="3 4">
    <name type="scientific">Daphnia pulex</name>
    <name type="common">Water flea</name>
    <dbReference type="NCBI Taxonomy" id="6669"/>
    <lineage>
        <taxon>Eukaryota</taxon>
        <taxon>Metazoa</taxon>
        <taxon>Ecdysozoa</taxon>
        <taxon>Arthropoda</taxon>
        <taxon>Crustacea</taxon>
        <taxon>Branchiopoda</taxon>
        <taxon>Diplostraca</taxon>
        <taxon>Cladocera</taxon>
        <taxon>Anomopoda</taxon>
        <taxon>Daphniidae</taxon>
        <taxon>Daphnia</taxon>
    </lineage>
</organism>
<feature type="compositionally biased region" description="Basic and acidic residues" evidence="2">
    <location>
        <begin position="305"/>
        <end position="332"/>
    </location>
</feature>
<dbReference type="InParanoid" id="E9FTV0"/>
<reference evidence="3 4" key="1">
    <citation type="journal article" date="2011" name="Science">
        <title>The ecoresponsive genome of Daphnia pulex.</title>
        <authorList>
            <person name="Colbourne J.K."/>
            <person name="Pfrender M.E."/>
            <person name="Gilbert D."/>
            <person name="Thomas W.K."/>
            <person name="Tucker A."/>
            <person name="Oakley T.H."/>
            <person name="Tokishita S."/>
            <person name="Aerts A."/>
            <person name="Arnold G.J."/>
            <person name="Basu M.K."/>
            <person name="Bauer D.J."/>
            <person name="Caceres C.E."/>
            <person name="Carmel L."/>
            <person name="Casola C."/>
            <person name="Choi J.H."/>
            <person name="Detter J.C."/>
            <person name="Dong Q."/>
            <person name="Dusheyko S."/>
            <person name="Eads B.D."/>
            <person name="Frohlich T."/>
            <person name="Geiler-Samerotte K.A."/>
            <person name="Gerlach D."/>
            <person name="Hatcher P."/>
            <person name="Jogdeo S."/>
            <person name="Krijgsveld J."/>
            <person name="Kriventseva E.V."/>
            <person name="Kultz D."/>
            <person name="Laforsch C."/>
            <person name="Lindquist E."/>
            <person name="Lopez J."/>
            <person name="Manak J.R."/>
            <person name="Muller J."/>
            <person name="Pangilinan J."/>
            <person name="Patwardhan R.P."/>
            <person name="Pitluck S."/>
            <person name="Pritham E.J."/>
            <person name="Rechtsteiner A."/>
            <person name="Rho M."/>
            <person name="Rogozin I.B."/>
            <person name="Sakarya O."/>
            <person name="Salamov A."/>
            <person name="Schaack S."/>
            <person name="Shapiro H."/>
            <person name="Shiga Y."/>
            <person name="Skalitzky C."/>
            <person name="Smith Z."/>
            <person name="Souvorov A."/>
            <person name="Sung W."/>
            <person name="Tang Z."/>
            <person name="Tsuchiya D."/>
            <person name="Tu H."/>
            <person name="Vos H."/>
            <person name="Wang M."/>
            <person name="Wolf Y.I."/>
            <person name="Yamagata H."/>
            <person name="Yamada T."/>
            <person name="Ye Y."/>
            <person name="Shaw J.R."/>
            <person name="Andrews J."/>
            <person name="Crease T.J."/>
            <person name="Tang H."/>
            <person name="Lucas S.M."/>
            <person name="Robertson H.M."/>
            <person name="Bork P."/>
            <person name="Koonin E.V."/>
            <person name="Zdobnov E.M."/>
            <person name="Grigoriev I.V."/>
            <person name="Lynch M."/>
            <person name="Boore J.L."/>
        </authorList>
    </citation>
    <scope>NUCLEOTIDE SEQUENCE [LARGE SCALE GENOMIC DNA]</scope>
</reference>
<name>E9FTV0_DAPPU</name>
<protein>
    <submittedName>
        <fullName evidence="3">Uncharacterized protein</fullName>
    </submittedName>
</protein>
<proteinExistence type="predicted"/>
<feature type="region of interest" description="Disordered" evidence="2">
    <location>
        <begin position="273"/>
        <end position="366"/>
    </location>
</feature>
<accession>E9FTV0</accession>
<feature type="coiled-coil region" evidence="1">
    <location>
        <begin position="98"/>
        <end position="125"/>
    </location>
</feature>